<keyword evidence="3 10" id="KW-0285">Flavoprotein</keyword>
<dbReference type="GO" id="GO:0005886">
    <property type="term" value="C:plasma membrane"/>
    <property type="evidence" value="ECO:0007669"/>
    <property type="project" value="UniProtKB-SubCell"/>
</dbReference>
<organism evidence="13 14">
    <name type="scientific">Candidatus Cryptobacteroides faecipullorum</name>
    <dbReference type="NCBI Taxonomy" id="2840764"/>
    <lineage>
        <taxon>Bacteria</taxon>
        <taxon>Pseudomonadati</taxon>
        <taxon>Bacteroidota</taxon>
        <taxon>Bacteroidia</taxon>
        <taxon>Bacteroidales</taxon>
        <taxon>Candidatus Cryptobacteroides</taxon>
    </lineage>
</organism>
<feature type="chain" id="PRO_5039745287" description="FAD:protein FMN transferase" evidence="12">
    <location>
        <begin position="28"/>
        <end position="360"/>
    </location>
</feature>
<gene>
    <name evidence="13" type="ORF">IAB99_00165</name>
</gene>
<dbReference type="PANTHER" id="PTHR30040:SF2">
    <property type="entry name" value="FAD:PROTEIN FMN TRANSFERASE"/>
    <property type="match status" value="1"/>
</dbReference>
<keyword evidence="12" id="KW-0997">Cell inner membrane</keyword>
<feature type="signal peptide" evidence="12">
    <location>
        <begin position="1"/>
        <end position="27"/>
    </location>
</feature>
<dbReference type="Proteomes" id="UP000823660">
    <property type="component" value="Unassembled WGS sequence"/>
</dbReference>
<feature type="binding site" evidence="11">
    <location>
        <position position="192"/>
    </location>
    <ligand>
        <name>Mg(2+)</name>
        <dbReference type="ChEBI" id="CHEBI:18420"/>
    </ligand>
</feature>
<evidence type="ECO:0000256" key="1">
    <source>
        <dbReference type="ARBA" id="ARBA00011955"/>
    </source>
</evidence>
<evidence type="ECO:0000256" key="12">
    <source>
        <dbReference type="RuleBase" id="RU363002"/>
    </source>
</evidence>
<evidence type="ECO:0000256" key="5">
    <source>
        <dbReference type="ARBA" id="ARBA00022723"/>
    </source>
</evidence>
<dbReference type="PIRSF" id="PIRSF006268">
    <property type="entry name" value="ApbE"/>
    <property type="match status" value="1"/>
</dbReference>
<evidence type="ECO:0000256" key="7">
    <source>
        <dbReference type="ARBA" id="ARBA00022842"/>
    </source>
</evidence>
<evidence type="ECO:0000256" key="4">
    <source>
        <dbReference type="ARBA" id="ARBA00022679"/>
    </source>
</evidence>
<proteinExistence type="inferred from homology"/>
<comment type="cofactor">
    <cofactor evidence="11">
        <name>Mg(2+)</name>
        <dbReference type="ChEBI" id="CHEBI:18420"/>
    </cofactor>
    <cofactor evidence="11">
        <name>Mn(2+)</name>
        <dbReference type="ChEBI" id="CHEBI:29035"/>
    </cofactor>
    <text evidence="11">Magnesium. Can also use manganese.</text>
</comment>
<dbReference type="InterPro" id="IPR024932">
    <property type="entry name" value="ApbE"/>
</dbReference>
<feature type="binding site" evidence="11">
    <location>
        <position position="312"/>
    </location>
    <ligand>
        <name>Mg(2+)</name>
        <dbReference type="ChEBI" id="CHEBI:18420"/>
    </ligand>
</feature>
<keyword evidence="12" id="KW-0472">Membrane</keyword>
<keyword evidence="7 10" id="KW-0460">Magnesium</keyword>
<comment type="caution">
    <text evidence="13">The sequence shown here is derived from an EMBL/GenBank/DDBJ whole genome shotgun (WGS) entry which is preliminary data.</text>
</comment>
<dbReference type="Pfam" id="PF02424">
    <property type="entry name" value="ApbE"/>
    <property type="match status" value="1"/>
</dbReference>
<dbReference type="GO" id="GO:0016740">
    <property type="term" value="F:transferase activity"/>
    <property type="evidence" value="ECO:0007669"/>
    <property type="project" value="UniProtKB-UniRule"/>
</dbReference>
<evidence type="ECO:0000256" key="3">
    <source>
        <dbReference type="ARBA" id="ARBA00022630"/>
    </source>
</evidence>
<name>A0A9D9I6E7_9BACT</name>
<evidence type="ECO:0000256" key="10">
    <source>
        <dbReference type="PIRNR" id="PIRNR006268"/>
    </source>
</evidence>
<dbReference type="GO" id="GO:0046872">
    <property type="term" value="F:metal ion binding"/>
    <property type="evidence" value="ECO:0007669"/>
    <property type="project" value="UniProtKB-UniRule"/>
</dbReference>
<dbReference type="Gene3D" id="3.10.520.10">
    <property type="entry name" value="ApbE-like domains"/>
    <property type="match status" value="1"/>
</dbReference>
<keyword evidence="12" id="KW-1003">Cell membrane</keyword>
<reference evidence="13" key="1">
    <citation type="submission" date="2020-10" db="EMBL/GenBank/DDBJ databases">
        <authorList>
            <person name="Gilroy R."/>
        </authorList>
    </citation>
    <scope>NUCLEOTIDE SEQUENCE</scope>
    <source>
        <strain evidence="13">B1-15692</strain>
    </source>
</reference>
<evidence type="ECO:0000256" key="2">
    <source>
        <dbReference type="ARBA" id="ARBA00016337"/>
    </source>
</evidence>
<dbReference type="AlphaFoldDB" id="A0A9D9I6E7"/>
<keyword evidence="4 10" id="KW-0808">Transferase</keyword>
<sequence length="360" mass="38332">MKIHYFMRKLCLSAVFAAVLISCYSCSVRSSYVSISGYAQGGTYIVKLGMGPEVRKHGIDASGIKAGIDSILLCIDNSISGYNKGSLLSRFNSGESIRPDSIFINMYDKSYGYYKMTGGAVDVAAAPLFDIWGFGFTADSLPSPEKVASVMSSCGMSRLRPEMRTREDGSLSPEDLLVENVAGGNPELNYNAVAQGYSCDLVAGYLKGLGVKDMLVNIGGEIFCQGLNPGGKPWSIGVDKPVDGNNVPGAALQGTIEIGPEPCGVVTSGNYRKFYVRDGKKYAHTVDPRTGYPVSHSLLSATVIASDAALADALATYCMVVGVEKAKEYISTTPGLEGYLIYSGEGDRLLTWASEGVIIR</sequence>
<keyword evidence="5 10" id="KW-0479">Metal-binding</keyword>
<keyword evidence="12" id="KW-0732">Signal</keyword>
<dbReference type="EMBL" id="JADIMH010000001">
    <property type="protein sequence ID" value="MBO8466164.1"/>
    <property type="molecule type" value="Genomic_DNA"/>
</dbReference>
<reference evidence="13" key="2">
    <citation type="journal article" date="2021" name="PeerJ">
        <title>Extensive microbial diversity within the chicken gut microbiome revealed by metagenomics and culture.</title>
        <authorList>
            <person name="Gilroy R."/>
            <person name="Ravi A."/>
            <person name="Getino M."/>
            <person name="Pursley I."/>
            <person name="Horton D.L."/>
            <person name="Alikhan N.F."/>
            <person name="Baker D."/>
            <person name="Gharbi K."/>
            <person name="Hall N."/>
            <person name="Watson M."/>
            <person name="Adriaenssens E.M."/>
            <person name="Foster-Nyarko E."/>
            <person name="Jarju S."/>
            <person name="Secka A."/>
            <person name="Antonio M."/>
            <person name="Oren A."/>
            <person name="Chaudhuri R.R."/>
            <person name="La Ragione R."/>
            <person name="Hildebrand F."/>
            <person name="Pallen M.J."/>
        </authorList>
    </citation>
    <scope>NUCLEOTIDE SEQUENCE</scope>
    <source>
        <strain evidence="13">B1-15692</strain>
    </source>
</reference>
<comment type="similarity">
    <text evidence="10 12">Belongs to the ApbE family.</text>
</comment>
<comment type="function">
    <text evidence="12">Flavin transferase that catalyzes the transfer of the FMN moiety of FAD and its covalent binding to the hydroxyl group of a threonine residue in a target flavoprotein.</text>
</comment>
<evidence type="ECO:0000256" key="8">
    <source>
        <dbReference type="ARBA" id="ARBA00031306"/>
    </source>
</evidence>
<evidence type="ECO:0000256" key="9">
    <source>
        <dbReference type="ARBA" id="ARBA00048540"/>
    </source>
</evidence>
<keyword evidence="12" id="KW-0449">Lipoprotein</keyword>
<accession>A0A9D9I6E7</accession>
<feature type="binding site" evidence="11">
    <location>
        <position position="316"/>
    </location>
    <ligand>
        <name>Mg(2+)</name>
        <dbReference type="ChEBI" id="CHEBI:18420"/>
    </ligand>
</feature>
<evidence type="ECO:0000313" key="14">
    <source>
        <dbReference type="Proteomes" id="UP000823660"/>
    </source>
</evidence>
<comment type="subcellular location">
    <subcellularLocation>
        <location evidence="12">Cell inner membrane</location>
        <topology evidence="12">Lipid-anchor</topology>
        <orientation evidence="12">Periplasmic side</orientation>
    </subcellularLocation>
</comment>
<dbReference type="EC" id="2.7.1.180" evidence="1 10"/>
<protein>
    <recommendedName>
        <fullName evidence="2 10">FAD:protein FMN transferase</fullName>
        <ecNumber evidence="1 10">2.7.1.180</ecNumber>
    </recommendedName>
    <alternativeName>
        <fullName evidence="8 10">Flavin transferase</fullName>
    </alternativeName>
</protein>
<dbReference type="PANTHER" id="PTHR30040">
    <property type="entry name" value="THIAMINE BIOSYNTHESIS LIPOPROTEIN APBE"/>
    <property type="match status" value="1"/>
</dbReference>
<evidence type="ECO:0000256" key="6">
    <source>
        <dbReference type="ARBA" id="ARBA00022827"/>
    </source>
</evidence>
<dbReference type="InterPro" id="IPR003374">
    <property type="entry name" value="ApbE-like_sf"/>
</dbReference>
<evidence type="ECO:0000313" key="13">
    <source>
        <dbReference type="EMBL" id="MBO8466164.1"/>
    </source>
</evidence>
<comment type="catalytic activity">
    <reaction evidence="9 10 12">
        <text>L-threonyl-[protein] + FAD = FMN-L-threonyl-[protein] + AMP + H(+)</text>
        <dbReference type="Rhea" id="RHEA:36847"/>
        <dbReference type="Rhea" id="RHEA-COMP:11060"/>
        <dbReference type="Rhea" id="RHEA-COMP:11061"/>
        <dbReference type="ChEBI" id="CHEBI:15378"/>
        <dbReference type="ChEBI" id="CHEBI:30013"/>
        <dbReference type="ChEBI" id="CHEBI:57692"/>
        <dbReference type="ChEBI" id="CHEBI:74257"/>
        <dbReference type="ChEBI" id="CHEBI:456215"/>
        <dbReference type="EC" id="2.7.1.180"/>
    </reaction>
</comment>
<evidence type="ECO:0000256" key="11">
    <source>
        <dbReference type="PIRSR" id="PIRSR006268-2"/>
    </source>
</evidence>
<dbReference type="SUPFAM" id="SSF143631">
    <property type="entry name" value="ApbE-like"/>
    <property type="match status" value="1"/>
</dbReference>
<keyword evidence="6 10" id="KW-0274">FAD</keyword>
<dbReference type="PROSITE" id="PS51257">
    <property type="entry name" value="PROKAR_LIPOPROTEIN"/>
    <property type="match status" value="1"/>
</dbReference>